<accession>A0ABT3WX32</accession>
<keyword evidence="12" id="KW-1185">Reference proteome</keyword>
<evidence type="ECO:0000256" key="9">
    <source>
        <dbReference type="SAM" id="SignalP"/>
    </source>
</evidence>
<sequence>MKLFKHRSKNRHLSLLVLSSALLLTATPVQAADVVQPLQTYTYDLLQRDIERLAAAYPGLITYKSIGKTPFGREIYAVKLGKGEPSITINGSHHAREWLSTNLNMYMLDRYAEAYSRGGGMDGYNVRELLDKTSIWFVPMVNPDGVTLVQYGSDAFPDWYRGELVRMNEGSSNFKRWKANAQGIDLNRQYNADWANIQYNIPWRNWYNHKGDAPEQAPETKAMVAFTNEINPMASLAYHSSGQILYWHFHNRAEHLARDTRIAGQVSAYTGYFLVRPTASPSGGGYTDWFIQQFGRPALTPELGKFVGDAELPLSVFPDEWNRNRPVGLYMVQEGFKVWWNSTPTEPFNQRIYVGVDVGMFTDPTWDHNADYRITPQNVNAFEKKGNWYNIRTWVGDQWVHVPNAYPAITPTPVQKRVALTATASLYSAPFEPFKSGAAISPQTVTVFEEWNGWYHIRTWAGDRWIIAQAGGTETPVPPPPPATTEKKIALTQVTPLYERPSPDALTKNAVTPQTVTAYEVRDGWARIKTWLGDRWIQL</sequence>
<evidence type="ECO:0000256" key="5">
    <source>
        <dbReference type="ARBA" id="ARBA00022801"/>
    </source>
</evidence>
<dbReference type="PROSITE" id="PS52035">
    <property type="entry name" value="PEPTIDASE_M14"/>
    <property type="match status" value="1"/>
</dbReference>
<keyword evidence="4" id="KW-0479">Metal-binding</keyword>
<evidence type="ECO:0000256" key="2">
    <source>
        <dbReference type="ARBA" id="ARBA00005988"/>
    </source>
</evidence>
<dbReference type="RefSeq" id="WP_267150487.1">
    <property type="nucleotide sequence ID" value="NZ_JAPMLT010000002.1"/>
</dbReference>
<protein>
    <submittedName>
        <fullName evidence="11">M14 family metallocarboxypeptidase</fullName>
    </submittedName>
</protein>
<feature type="active site" description="Proton donor/acceptor" evidence="8">
    <location>
        <position position="302"/>
    </location>
</feature>
<comment type="caution">
    <text evidence="11">The sequence shown here is derived from an EMBL/GenBank/DDBJ whole genome shotgun (WGS) entry which is preliminary data.</text>
</comment>
<evidence type="ECO:0000256" key="6">
    <source>
        <dbReference type="ARBA" id="ARBA00022833"/>
    </source>
</evidence>
<dbReference type="PROSITE" id="PS00132">
    <property type="entry name" value="CARBOXYPEPT_ZN_1"/>
    <property type="match status" value="1"/>
</dbReference>
<dbReference type="PANTHER" id="PTHR11705:SF143">
    <property type="entry name" value="SLL0236 PROTEIN"/>
    <property type="match status" value="1"/>
</dbReference>
<keyword evidence="9" id="KW-0732">Signal</keyword>
<evidence type="ECO:0000256" key="1">
    <source>
        <dbReference type="ARBA" id="ARBA00001947"/>
    </source>
</evidence>
<reference evidence="11 12" key="1">
    <citation type="submission" date="2022-11" db="EMBL/GenBank/DDBJ databases">
        <title>Study of microbial diversity in lake waters.</title>
        <authorList>
            <person name="Zhang J."/>
        </authorList>
    </citation>
    <scope>NUCLEOTIDE SEQUENCE [LARGE SCALE GENOMIC DNA]</scope>
    <source>
        <strain evidence="11 12">DT12</strain>
    </source>
</reference>
<comment type="similarity">
    <text evidence="2 8">Belongs to the peptidase M14 family.</text>
</comment>
<evidence type="ECO:0000313" key="11">
    <source>
        <dbReference type="EMBL" id="MCX7569237.1"/>
    </source>
</evidence>
<comment type="cofactor">
    <cofactor evidence="1">
        <name>Zn(2+)</name>
        <dbReference type="ChEBI" id="CHEBI:29105"/>
    </cofactor>
</comment>
<dbReference type="InterPro" id="IPR000834">
    <property type="entry name" value="Peptidase_M14"/>
</dbReference>
<dbReference type="CDD" id="cd06229">
    <property type="entry name" value="M14_Endopeptidase_I"/>
    <property type="match status" value="1"/>
</dbReference>
<name>A0ABT3WX32_9BACL</name>
<evidence type="ECO:0000256" key="7">
    <source>
        <dbReference type="ARBA" id="ARBA00023049"/>
    </source>
</evidence>
<dbReference type="PRINTS" id="PR00765">
    <property type="entry name" value="CRBOXYPTASEA"/>
</dbReference>
<dbReference type="SUPFAM" id="SSF53187">
    <property type="entry name" value="Zn-dependent exopeptidases"/>
    <property type="match status" value="1"/>
</dbReference>
<keyword evidence="6" id="KW-0862">Zinc</keyword>
<dbReference type="InterPro" id="IPR057246">
    <property type="entry name" value="CARBOXYPEPT_ZN_1"/>
</dbReference>
<evidence type="ECO:0000256" key="3">
    <source>
        <dbReference type="ARBA" id="ARBA00022670"/>
    </source>
</evidence>
<keyword evidence="7" id="KW-0482">Metalloprotease</keyword>
<evidence type="ECO:0000256" key="8">
    <source>
        <dbReference type="PROSITE-ProRule" id="PRU01379"/>
    </source>
</evidence>
<feature type="domain" description="Peptidase M14" evidence="10">
    <location>
        <begin position="39"/>
        <end position="335"/>
    </location>
</feature>
<dbReference type="SMART" id="SM00631">
    <property type="entry name" value="Zn_pept"/>
    <property type="match status" value="1"/>
</dbReference>
<evidence type="ECO:0000259" key="10">
    <source>
        <dbReference type="PROSITE" id="PS52035"/>
    </source>
</evidence>
<proteinExistence type="inferred from homology"/>
<evidence type="ECO:0000313" key="12">
    <source>
        <dbReference type="Proteomes" id="UP001208017"/>
    </source>
</evidence>
<keyword evidence="5" id="KW-0378">Hydrolase</keyword>
<dbReference type="InterPro" id="IPR034274">
    <property type="entry name" value="ENP1_M14_CPD"/>
</dbReference>
<feature type="chain" id="PRO_5047411991" evidence="9">
    <location>
        <begin position="32"/>
        <end position="539"/>
    </location>
</feature>
<dbReference type="Pfam" id="PF00246">
    <property type="entry name" value="Peptidase_M14"/>
    <property type="match status" value="1"/>
</dbReference>
<organism evidence="11 12">
    <name type="scientific">Tumebacillus lacus</name>
    <dbReference type="NCBI Taxonomy" id="2995335"/>
    <lineage>
        <taxon>Bacteria</taxon>
        <taxon>Bacillati</taxon>
        <taxon>Bacillota</taxon>
        <taxon>Bacilli</taxon>
        <taxon>Bacillales</taxon>
        <taxon>Alicyclobacillaceae</taxon>
        <taxon>Tumebacillus</taxon>
    </lineage>
</organism>
<dbReference type="PANTHER" id="PTHR11705">
    <property type="entry name" value="PROTEASE FAMILY M14 CARBOXYPEPTIDASE A,B"/>
    <property type="match status" value="1"/>
</dbReference>
<dbReference type="EMBL" id="JAPMLT010000002">
    <property type="protein sequence ID" value="MCX7569237.1"/>
    <property type="molecule type" value="Genomic_DNA"/>
</dbReference>
<keyword evidence="3" id="KW-0645">Protease</keyword>
<feature type="signal peptide" evidence="9">
    <location>
        <begin position="1"/>
        <end position="31"/>
    </location>
</feature>
<dbReference type="Gene3D" id="3.40.630.10">
    <property type="entry name" value="Zn peptidases"/>
    <property type="match status" value="1"/>
</dbReference>
<evidence type="ECO:0000256" key="4">
    <source>
        <dbReference type="ARBA" id="ARBA00022723"/>
    </source>
</evidence>
<dbReference type="Proteomes" id="UP001208017">
    <property type="component" value="Unassembled WGS sequence"/>
</dbReference>
<gene>
    <name evidence="11" type="ORF">OS242_04630</name>
</gene>